<proteinExistence type="predicted"/>
<dbReference type="InterPro" id="IPR036365">
    <property type="entry name" value="PGBD-like_sf"/>
</dbReference>
<accession>A0A1R3WC82</accession>
<reference evidence="4" key="1">
    <citation type="submission" date="2017-01" db="EMBL/GenBank/DDBJ databases">
        <authorList>
            <person name="Varghese N."/>
            <person name="Submissions S."/>
        </authorList>
    </citation>
    <scope>NUCLEOTIDE SEQUENCE [LARGE SCALE GENOMIC DNA]</scope>
    <source>
        <strain evidence="4">DSM 29591</strain>
    </source>
</reference>
<protein>
    <submittedName>
        <fullName evidence="3">Putative peptidoglycan binding domain-containing protein</fullName>
    </submittedName>
</protein>
<feature type="signal peptide" evidence="1">
    <location>
        <begin position="1"/>
        <end position="20"/>
    </location>
</feature>
<dbReference type="Pfam" id="PF01471">
    <property type="entry name" value="PG_binding_1"/>
    <property type="match status" value="1"/>
</dbReference>
<name>A0A1R3WC82_9RHOB</name>
<dbReference type="PANTHER" id="PTHR43019">
    <property type="entry name" value="SERINE ENDOPROTEASE DEGS"/>
    <property type="match status" value="1"/>
</dbReference>
<dbReference type="OrthoDB" id="6810892at2"/>
<dbReference type="InterPro" id="IPR009003">
    <property type="entry name" value="Peptidase_S1_PA"/>
</dbReference>
<evidence type="ECO:0000313" key="3">
    <source>
        <dbReference type="EMBL" id="SIT75509.1"/>
    </source>
</evidence>
<keyword evidence="1" id="KW-0732">Signal</keyword>
<evidence type="ECO:0000313" key="4">
    <source>
        <dbReference type="Proteomes" id="UP000186997"/>
    </source>
</evidence>
<dbReference type="InterPro" id="IPR002477">
    <property type="entry name" value="Peptidoglycan-bd-like"/>
</dbReference>
<dbReference type="STRING" id="287098.SAMN05421665_0211"/>
<dbReference type="PANTHER" id="PTHR43019:SF23">
    <property type="entry name" value="PROTEASE DO-LIKE 5, CHLOROPLASTIC"/>
    <property type="match status" value="1"/>
</dbReference>
<dbReference type="Gene3D" id="2.40.10.120">
    <property type="match status" value="1"/>
</dbReference>
<keyword evidence="4" id="KW-1185">Reference proteome</keyword>
<feature type="domain" description="Peptidoglycan binding-like" evidence="2">
    <location>
        <begin position="150"/>
        <end position="205"/>
    </location>
</feature>
<dbReference type="SUPFAM" id="SSF47090">
    <property type="entry name" value="PGBD-like"/>
    <property type="match status" value="1"/>
</dbReference>
<dbReference type="Pfam" id="PF13365">
    <property type="entry name" value="Trypsin_2"/>
    <property type="match status" value="1"/>
</dbReference>
<dbReference type="InterPro" id="IPR036366">
    <property type="entry name" value="PGBDSf"/>
</dbReference>
<dbReference type="EMBL" id="FTPR01000001">
    <property type="protein sequence ID" value="SIT75509.1"/>
    <property type="molecule type" value="Genomic_DNA"/>
</dbReference>
<gene>
    <name evidence="3" type="ORF">SAMN05421665_0211</name>
</gene>
<dbReference type="AlphaFoldDB" id="A0A1R3WC82"/>
<sequence>MFRAFVVALLLFVSAMQAQAQDRYWVQIEARQTLTEATERARFYARRFSDVEGYYLGRGFYGIVLGPYSESLARAELSRLLSSGQIPSDSYLQNGRRFEQQFWPIGGAQASTVSTAPDRAPELPALPQVDLTAPEETLGQARASEAALPREAREELQLALRWAGFYNSTIDGAFGRGTRSAMAAWQTAYNQEPTGVLTARQRAQLLLQYNAVIADLEMQLVRDETAGIQMQLPTAAVTFAEYQPPFAQYDGQGDLSAARVLMISQTGDAGRLRGLYEVLQVLDIMPTEGPRSLQGNSFTIEGLGDGIHSYATASLQDGEIKGFVLVWPAGDDRRRARVLDLMNASFARLDGTLDPNLVPASEDQAIDMIAGLSVRQPKLSRSGFYVSRDGLVLTTPEAVESCARITFDRETDAEVLATDPALGITLLRPLAALSPIEVAAFQPRTPRLKDPVAVAGYPFNGALNAPTLTFGTLEDIRDLTGDSRISRLSVATQPSNAGGPVLDQAGNVLGMLLTRAGDGGQALPADVQFALDAEMIIATLETLNITPVRGDAGPPLSAHALTEKAANVTVLVSCW</sequence>
<evidence type="ECO:0000256" key="1">
    <source>
        <dbReference type="SAM" id="SignalP"/>
    </source>
</evidence>
<dbReference type="Gene3D" id="1.10.101.10">
    <property type="entry name" value="PGBD-like superfamily/PGBD"/>
    <property type="match status" value="1"/>
</dbReference>
<feature type="chain" id="PRO_5012277725" evidence="1">
    <location>
        <begin position="21"/>
        <end position="575"/>
    </location>
</feature>
<dbReference type="Proteomes" id="UP000186997">
    <property type="component" value="Unassembled WGS sequence"/>
</dbReference>
<organism evidence="3 4">
    <name type="scientific">Yoonia rosea</name>
    <dbReference type="NCBI Taxonomy" id="287098"/>
    <lineage>
        <taxon>Bacteria</taxon>
        <taxon>Pseudomonadati</taxon>
        <taxon>Pseudomonadota</taxon>
        <taxon>Alphaproteobacteria</taxon>
        <taxon>Rhodobacterales</taxon>
        <taxon>Paracoccaceae</taxon>
        <taxon>Yoonia</taxon>
    </lineage>
</organism>
<evidence type="ECO:0000259" key="2">
    <source>
        <dbReference type="Pfam" id="PF01471"/>
    </source>
</evidence>
<dbReference type="SUPFAM" id="SSF50494">
    <property type="entry name" value="Trypsin-like serine proteases"/>
    <property type="match status" value="1"/>
</dbReference>